<keyword evidence="2" id="KW-1185">Reference proteome</keyword>
<organism evidence="1 2">
    <name type="scientific">Dictyostelium firmibasis</name>
    <dbReference type="NCBI Taxonomy" id="79012"/>
    <lineage>
        <taxon>Eukaryota</taxon>
        <taxon>Amoebozoa</taxon>
        <taxon>Evosea</taxon>
        <taxon>Eumycetozoa</taxon>
        <taxon>Dictyostelia</taxon>
        <taxon>Dictyosteliales</taxon>
        <taxon>Dictyosteliaceae</taxon>
        <taxon>Dictyostelium</taxon>
    </lineage>
</organism>
<dbReference type="AlphaFoldDB" id="A0AAN7TX04"/>
<comment type="caution">
    <text evidence="1">The sequence shown here is derived from an EMBL/GenBank/DDBJ whole genome shotgun (WGS) entry which is preliminary data.</text>
</comment>
<dbReference type="Proteomes" id="UP001344447">
    <property type="component" value="Unassembled WGS sequence"/>
</dbReference>
<gene>
    <name evidence="1" type="ORF">RB653_007739</name>
</gene>
<dbReference type="PANTHER" id="PTHR35598">
    <property type="entry name" value="ENDOTOXIN_N DOMAIN-CONTAINING PROTEIN"/>
    <property type="match status" value="1"/>
</dbReference>
<sequence>MIINTPISQDEYVKYLEDFITNPNKFKDIKQNQLIKQINSNQCLLNLSPNEWDSLITEIIKINPNNKNKEKSLNFGFNLLWGKLFINNQQYIRKEEFINKIEKLYLDLENLLGDDKFDEKSSKEWCRNKFVEIQNRGNHLNDLLMVFSNKENKSNGIEANQFNNERVKPIDRYSLLTNEQLMSTLIEQFHPFKELLEEMIEFVSSKVYSSIFGNLLTILMIFYSTFIRDCIGIGLDNININSTELTLTEQLHKRTMKFHKDIGNCCNKFCLSLIRPATSIIPWMNLPFNGQVVYGRINELDLFQYPDAVIRVNDDYGTGIVNCNDNENIFKTFKISPHYFNPSHGSIHIDCVSGYNPIWESFVSNGDFINFKIIKSGGNEFINGYKIKIHVSAMYQGDSYFKVKVGESGKVVTINTKDLSNELLSFQVMNFKMLYNVDLPYGVKELTSNDPDSGFMAHQKILNFRIFDVSNIVLNSIEITLE</sequence>
<reference evidence="1 2" key="1">
    <citation type="submission" date="2023-11" db="EMBL/GenBank/DDBJ databases">
        <title>Dfirmibasis_genome.</title>
        <authorList>
            <person name="Edelbroek B."/>
            <person name="Kjellin J."/>
            <person name="Jerlstrom-Hultqvist J."/>
            <person name="Soderbom F."/>
        </authorList>
    </citation>
    <scope>NUCLEOTIDE SEQUENCE [LARGE SCALE GENOMIC DNA]</scope>
    <source>
        <strain evidence="1 2">TNS-C-14</strain>
    </source>
</reference>
<evidence type="ECO:0008006" key="3">
    <source>
        <dbReference type="Google" id="ProtNLM"/>
    </source>
</evidence>
<evidence type="ECO:0000313" key="1">
    <source>
        <dbReference type="EMBL" id="KAK5576595.1"/>
    </source>
</evidence>
<dbReference type="EMBL" id="JAVFKY010000005">
    <property type="protein sequence ID" value="KAK5576595.1"/>
    <property type="molecule type" value="Genomic_DNA"/>
</dbReference>
<proteinExistence type="predicted"/>
<name>A0AAN7TX04_9MYCE</name>
<dbReference type="PANTHER" id="PTHR35598:SF4">
    <property type="entry name" value="PESTICIDAL CRYSTAL PROTEIN N-TERMINAL DOMAIN-CONTAINING PROTEIN"/>
    <property type="match status" value="1"/>
</dbReference>
<protein>
    <recommendedName>
        <fullName evidence="3">Pesticidal crystal protein N-terminal domain-containing protein</fullName>
    </recommendedName>
</protein>
<accession>A0AAN7TX04</accession>
<evidence type="ECO:0000313" key="2">
    <source>
        <dbReference type="Proteomes" id="UP001344447"/>
    </source>
</evidence>